<dbReference type="InterPro" id="IPR048258">
    <property type="entry name" value="Cyclins_cyclin-box"/>
</dbReference>
<dbReference type="PROSITE" id="PS00292">
    <property type="entry name" value="CYCLINS"/>
    <property type="match status" value="1"/>
</dbReference>
<proteinExistence type="inferred from homology"/>
<comment type="subunit">
    <text evidence="2">Interacts with the CDC2 protein kinase to form a serine/threonine kinase holoenzyme complex also known as maturation promoting factor (MPF). The cyclin subunit imparts substrate specificity to the complex.</text>
</comment>
<dbReference type="SUPFAM" id="SSF47954">
    <property type="entry name" value="Cyclin-like"/>
    <property type="match status" value="2"/>
</dbReference>
<dbReference type="InterPro" id="IPR013763">
    <property type="entry name" value="Cyclin-like_dom"/>
</dbReference>
<dbReference type="Proteomes" id="UP000811609">
    <property type="component" value="Chromosome 1"/>
</dbReference>
<dbReference type="SMART" id="SM01332">
    <property type="entry name" value="Cyclin_C"/>
    <property type="match status" value="1"/>
</dbReference>
<evidence type="ECO:0000256" key="3">
    <source>
        <dbReference type="ARBA" id="ARBA00022618"/>
    </source>
</evidence>
<evidence type="ECO:0000313" key="11">
    <source>
        <dbReference type="EMBL" id="KAG6728937.1"/>
    </source>
</evidence>
<reference evidence="10" key="1">
    <citation type="submission" date="2020-12" db="EMBL/GenBank/DDBJ databases">
        <title>WGS assembly of Carya illinoinensis cv. Pawnee.</title>
        <authorList>
            <person name="Platts A."/>
            <person name="Shu S."/>
            <person name="Wright S."/>
            <person name="Barry K."/>
            <person name="Edger P."/>
            <person name="Pires J.C."/>
            <person name="Schmutz J."/>
        </authorList>
    </citation>
    <scope>NUCLEOTIDE SEQUENCE</scope>
    <source>
        <tissue evidence="10">Leaf</tissue>
    </source>
</reference>
<dbReference type="Pfam" id="PF00134">
    <property type="entry name" value="Cyclin_N"/>
    <property type="match status" value="1"/>
</dbReference>
<evidence type="ECO:0000256" key="7">
    <source>
        <dbReference type="RuleBase" id="RU000383"/>
    </source>
</evidence>
<keyword evidence="4 7" id="KW-0195">Cyclin</keyword>
<dbReference type="InterPro" id="IPR039361">
    <property type="entry name" value="Cyclin"/>
</dbReference>
<dbReference type="CDD" id="cd20543">
    <property type="entry name" value="CYCLIN_AtCycD-like_rpt1"/>
    <property type="match status" value="1"/>
</dbReference>
<dbReference type="PANTHER" id="PTHR10177">
    <property type="entry name" value="CYCLINS"/>
    <property type="match status" value="1"/>
</dbReference>
<reference evidence="11" key="2">
    <citation type="submission" date="2021-01" db="EMBL/GenBank/DDBJ databases">
        <authorList>
            <person name="Lovell J.T."/>
            <person name="Bentley N."/>
            <person name="Bhattarai G."/>
            <person name="Jenkins J.W."/>
            <person name="Sreedasyam A."/>
            <person name="Alarcon Y."/>
            <person name="Bock C."/>
            <person name="Boston L."/>
            <person name="Carlson J."/>
            <person name="Cervantes K."/>
            <person name="Clermont K."/>
            <person name="Krom N."/>
            <person name="Kubenka K."/>
            <person name="Mamidi S."/>
            <person name="Mattison C."/>
            <person name="Monteros M."/>
            <person name="Pisani C."/>
            <person name="Plott C."/>
            <person name="Rajasekar S."/>
            <person name="Rhein H.S."/>
            <person name="Rohla C."/>
            <person name="Song M."/>
            <person name="Hilaire R.S."/>
            <person name="Shu S."/>
            <person name="Wells L."/>
            <person name="Wang X."/>
            <person name="Webber J."/>
            <person name="Heerema R.J."/>
            <person name="Klein P."/>
            <person name="Conner P."/>
            <person name="Grauke L."/>
            <person name="Grimwood J."/>
            <person name="Schmutz J."/>
            <person name="Randall J.J."/>
        </authorList>
    </citation>
    <scope>NUCLEOTIDE SEQUENCE</scope>
    <source>
        <tissue evidence="11">Leaf</tissue>
    </source>
</reference>
<dbReference type="SMART" id="SM00385">
    <property type="entry name" value="CYCLIN"/>
    <property type="match status" value="1"/>
</dbReference>
<sequence length="331" mass="37206">MIYSVSTNSLSPTDTMFMSSAYSTPNLYCNEVADEVMSPNADLICDRDVEHATLDFLSYDDSFIISLFDSEIDQMRELESLPHVRGDSGLISARKDAVNWVLKVHACYRFRPETAYLSVNYLDRFLSSQSLPQQGGRGWPLQLLSVACLALAAKMEETSVPLLLDLQVKEPKFLFKPKTVQRMELLVMANLKWRLRMTTPFDFVPYFISKLSCLGSPLNDYSQAFSRASDLIISTCRVMDFLDCPPSAIAAAAVLCATDQNVDHRELGYFHKRVSKESVKTCCELMKQNKCILGHIKQQKLQPVPPIIPVAEFEAGLGRSYNAKKTGVTRT</sequence>
<evidence type="ECO:0000259" key="9">
    <source>
        <dbReference type="SMART" id="SM01332"/>
    </source>
</evidence>
<evidence type="ECO:0000259" key="8">
    <source>
        <dbReference type="SMART" id="SM00385"/>
    </source>
</evidence>
<feature type="domain" description="Cyclin-like" evidence="8">
    <location>
        <begin position="99"/>
        <end position="189"/>
    </location>
</feature>
<dbReference type="OrthoDB" id="5590282at2759"/>
<feature type="domain" description="Cyclin C-terminal" evidence="9">
    <location>
        <begin position="198"/>
        <end position="305"/>
    </location>
</feature>
<dbReference type="Gene3D" id="1.10.472.10">
    <property type="entry name" value="Cyclin-like"/>
    <property type="match status" value="2"/>
</dbReference>
<dbReference type="AlphaFoldDB" id="A0A8T1RHC8"/>
<dbReference type="EMBL" id="CM031809">
    <property type="protein sequence ID" value="KAG6666045.1"/>
    <property type="molecule type" value="Genomic_DNA"/>
</dbReference>
<protein>
    <recommendedName>
        <fullName evidence="6">B-like cyclin</fullName>
    </recommendedName>
</protein>
<evidence type="ECO:0000256" key="4">
    <source>
        <dbReference type="ARBA" id="ARBA00023127"/>
    </source>
</evidence>
<keyword evidence="5" id="KW-0131">Cell cycle</keyword>
<evidence type="ECO:0000256" key="6">
    <source>
        <dbReference type="ARBA" id="ARBA00032263"/>
    </source>
</evidence>
<dbReference type="EMBL" id="CM031825">
    <property type="protein sequence ID" value="KAG6728937.1"/>
    <property type="molecule type" value="Genomic_DNA"/>
</dbReference>
<dbReference type="InterPro" id="IPR004367">
    <property type="entry name" value="Cyclin_C-dom"/>
</dbReference>
<dbReference type="Proteomes" id="UP000811246">
    <property type="component" value="Chromosome 1"/>
</dbReference>
<comment type="caution">
    <text evidence="10">The sequence shown here is derived from an EMBL/GenBank/DDBJ whole genome shotgun (WGS) entry which is preliminary data.</text>
</comment>
<keyword evidence="3" id="KW-0132">Cell division</keyword>
<dbReference type="FunFam" id="1.10.472.10:FF:000060">
    <property type="entry name" value="D6-type cyclin"/>
    <property type="match status" value="1"/>
</dbReference>
<dbReference type="CDD" id="cd20544">
    <property type="entry name" value="CYCLIN_AtCycD-like_rpt2"/>
    <property type="match status" value="1"/>
</dbReference>
<dbReference type="InterPro" id="IPR006671">
    <property type="entry name" value="Cyclin_N"/>
</dbReference>
<evidence type="ECO:0000256" key="1">
    <source>
        <dbReference type="ARBA" id="ARBA00009065"/>
    </source>
</evidence>
<dbReference type="Pfam" id="PF02984">
    <property type="entry name" value="Cyclin_C"/>
    <property type="match status" value="1"/>
</dbReference>
<evidence type="ECO:0000256" key="2">
    <source>
        <dbReference type="ARBA" id="ARBA00011177"/>
    </source>
</evidence>
<dbReference type="InterPro" id="IPR036915">
    <property type="entry name" value="Cyclin-like_sf"/>
</dbReference>
<keyword evidence="12" id="KW-1185">Reference proteome</keyword>
<comment type="similarity">
    <text evidence="1">Belongs to the cyclin family. Cyclin D subfamily.</text>
</comment>
<evidence type="ECO:0000313" key="12">
    <source>
        <dbReference type="Proteomes" id="UP000811609"/>
    </source>
</evidence>
<gene>
    <name evidence="10" type="ORF">CIPAW_01G003400</name>
    <name evidence="11" type="ORF">I3842_01G002700</name>
</gene>
<evidence type="ECO:0000256" key="5">
    <source>
        <dbReference type="ARBA" id="ARBA00023306"/>
    </source>
</evidence>
<accession>A0A8T1RHC8</accession>
<name>A0A8T1RHC8_CARIL</name>
<evidence type="ECO:0000313" key="10">
    <source>
        <dbReference type="EMBL" id="KAG6666045.1"/>
    </source>
</evidence>
<dbReference type="GO" id="GO:0051301">
    <property type="term" value="P:cell division"/>
    <property type="evidence" value="ECO:0007669"/>
    <property type="project" value="UniProtKB-KW"/>
</dbReference>
<organism evidence="10 12">
    <name type="scientific">Carya illinoinensis</name>
    <name type="common">Pecan</name>
    <dbReference type="NCBI Taxonomy" id="32201"/>
    <lineage>
        <taxon>Eukaryota</taxon>
        <taxon>Viridiplantae</taxon>
        <taxon>Streptophyta</taxon>
        <taxon>Embryophyta</taxon>
        <taxon>Tracheophyta</taxon>
        <taxon>Spermatophyta</taxon>
        <taxon>Magnoliopsida</taxon>
        <taxon>eudicotyledons</taxon>
        <taxon>Gunneridae</taxon>
        <taxon>Pentapetalae</taxon>
        <taxon>rosids</taxon>
        <taxon>fabids</taxon>
        <taxon>Fagales</taxon>
        <taxon>Juglandaceae</taxon>
        <taxon>Carya</taxon>
    </lineage>
</organism>